<dbReference type="FunFam" id="3.90.850.10:FF:000002">
    <property type="entry name" value="2-hydroxyhepta-2,4-diene-1,7-dioate isomerase"/>
    <property type="match status" value="1"/>
</dbReference>
<organism evidence="4 5">
    <name type="scientific">Papiliotrema laurentii</name>
    <name type="common">Cryptococcus laurentii</name>
    <dbReference type="NCBI Taxonomy" id="5418"/>
    <lineage>
        <taxon>Eukaryota</taxon>
        <taxon>Fungi</taxon>
        <taxon>Dikarya</taxon>
        <taxon>Basidiomycota</taxon>
        <taxon>Agaricomycotina</taxon>
        <taxon>Tremellomycetes</taxon>
        <taxon>Tremellales</taxon>
        <taxon>Rhynchogastremaceae</taxon>
        <taxon>Papiliotrema</taxon>
    </lineage>
</organism>
<dbReference type="InterPro" id="IPR036663">
    <property type="entry name" value="Fumarylacetoacetase_C_sf"/>
</dbReference>
<comment type="caution">
    <text evidence="4">The sequence shown here is derived from an EMBL/GenBank/DDBJ whole genome shotgun (WGS) entry which is preliminary data.</text>
</comment>
<feature type="domain" description="Fumarylacetoacetase-like C-terminal" evidence="3">
    <location>
        <begin position="78"/>
        <end position="288"/>
    </location>
</feature>
<evidence type="ECO:0000256" key="1">
    <source>
        <dbReference type="ARBA" id="ARBA00010211"/>
    </source>
</evidence>
<comment type="similarity">
    <text evidence="1">Belongs to the FAH family.</text>
</comment>
<dbReference type="PANTHER" id="PTHR11820:SF7">
    <property type="entry name" value="ACYLPYRUVASE FAHD1, MITOCHONDRIAL"/>
    <property type="match status" value="1"/>
</dbReference>
<dbReference type="GO" id="GO:0018773">
    <property type="term" value="F:acetylpyruvate hydrolase activity"/>
    <property type="evidence" value="ECO:0007669"/>
    <property type="project" value="TreeGrafter"/>
</dbReference>
<evidence type="ECO:0000259" key="3">
    <source>
        <dbReference type="Pfam" id="PF01557"/>
    </source>
</evidence>
<proteinExistence type="inferred from homology"/>
<dbReference type="AlphaFoldDB" id="A0AAD9FVA0"/>
<name>A0AAD9FVA0_PAPLA</name>
<accession>A0AAD9FVA0</accession>
<evidence type="ECO:0000313" key="5">
    <source>
        <dbReference type="Proteomes" id="UP001182556"/>
    </source>
</evidence>
<dbReference type="SUPFAM" id="SSF56529">
    <property type="entry name" value="FAH"/>
    <property type="match status" value="1"/>
</dbReference>
<dbReference type="Proteomes" id="UP001182556">
    <property type="component" value="Unassembled WGS sequence"/>
</dbReference>
<evidence type="ECO:0000313" key="4">
    <source>
        <dbReference type="EMBL" id="KAK1926854.1"/>
    </source>
</evidence>
<gene>
    <name evidence="4" type="ORF">DB88DRAFT_434355</name>
</gene>
<dbReference type="EMBL" id="JAODAN010000001">
    <property type="protein sequence ID" value="KAK1926854.1"/>
    <property type="molecule type" value="Genomic_DNA"/>
</dbReference>
<protein>
    <submittedName>
        <fullName evidence="4">Mitochondrion protein</fullName>
    </submittedName>
</protein>
<dbReference type="PANTHER" id="PTHR11820">
    <property type="entry name" value="ACYLPYRUVASE"/>
    <property type="match status" value="1"/>
</dbReference>
<evidence type="ECO:0000256" key="2">
    <source>
        <dbReference type="ARBA" id="ARBA00022723"/>
    </source>
</evidence>
<dbReference type="GO" id="GO:0006107">
    <property type="term" value="P:oxaloacetate metabolic process"/>
    <property type="evidence" value="ECO:0007669"/>
    <property type="project" value="UniProtKB-ARBA"/>
</dbReference>
<sequence length="291" mass="30915">MSTYTRLVRFLPSSSSGAPLIGEPVDPNVDVGLALRDGKSVEVEVLSGSSVLEPGSRTGAKVAIGRLLSPISKAEIGTIRCVGLNYVNHAKEVNMPIPEVPTLFLKPANALGDPYPAPTVIPKAFVQDNAADYESELAVVIGKAAKDVTEEEAWDYLAGFTAANDISSRQAQFAQSQWCFSKSFDGACPLGPAFVPKEIVQDVKKMKIEGKLNGRVVQTSLLDDLIFSIPKIISFLSQGTTLDPGTVIITGTPAGVGWSSSPRVVLHDGDEFHVTVSHGVGTLVSRIVEEQ</sequence>
<dbReference type="GO" id="GO:0046872">
    <property type="term" value="F:metal ion binding"/>
    <property type="evidence" value="ECO:0007669"/>
    <property type="project" value="UniProtKB-KW"/>
</dbReference>
<dbReference type="Gene3D" id="3.90.850.10">
    <property type="entry name" value="Fumarylacetoacetase-like, C-terminal domain"/>
    <property type="match status" value="1"/>
</dbReference>
<keyword evidence="2" id="KW-0479">Metal-binding</keyword>
<dbReference type="Pfam" id="PF01557">
    <property type="entry name" value="FAA_hydrolase"/>
    <property type="match status" value="1"/>
</dbReference>
<keyword evidence="5" id="KW-1185">Reference proteome</keyword>
<reference evidence="4" key="1">
    <citation type="submission" date="2023-02" db="EMBL/GenBank/DDBJ databases">
        <title>Identification and recombinant expression of a fungal hydrolase from Papiliotrema laurentii that hydrolyzes apple cutin and clears colloidal polyester polyurethane.</title>
        <authorList>
            <consortium name="DOE Joint Genome Institute"/>
            <person name="Roman V.A."/>
            <person name="Bojanowski C."/>
            <person name="Crable B.R."/>
            <person name="Wagner D.N."/>
            <person name="Hung C.S."/>
            <person name="Nadeau L.J."/>
            <person name="Schratz L."/>
            <person name="Haridas S."/>
            <person name="Pangilinan J."/>
            <person name="Lipzen A."/>
            <person name="Na H."/>
            <person name="Yan M."/>
            <person name="Ng V."/>
            <person name="Grigoriev I.V."/>
            <person name="Spatafora J.W."/>
            <person name="Barlow D."/>
            <person name="Biffinger J."/>
            <person name="Kelley-Loughnane N."/>
            <person name="Varaljay V.A."/>
            <person name="Crookes-Goodson W.J."/>
        </authorList>
    </citation>
    <scope>NUCLEOTIDE SEQUENCE</scope>
    <source>
        <strain evidence="4">5307AH</strain>
    </source>
</reference>
<dbReference type="GO" id="GO:0050163">
    <property type="term" value="F:oxaloacetate tautomerase activity"/>
    <property type="evidence" value="ECO:0007669"/>
    <property type="project" value="UniProtKB-ARBA"/>
</dbReference>
<dbReference type="InterPro" id="IPR011234">
    <property type="entry name" value="Fumarylacetoacetase-like_C"/>
</dbReference>